<keyword evidence="4" id="KW-1185">Reference proteome</keyword>
<accession>A0A6C0FU29</accession>
<dbReference type="EMBL" id="CP048209">
    <property type="protein sequence ID" value="QHT60658.1"/>
    <property type="molecule type" value="Genomic_DNA"/>
</dbReference>
<dbReference type="KEGG" id="plyc:GXP70_12385"/>
<keyword evidence="1" id="KW-0175">Coiled coil</keyword>
<dbReference type="AlphaFoldDB" id="A0A6C0FU29"/>
<organism evidence="3 4">
    <name type="scientific">Paenibacillus lycopersici</name>
    <dbReference type="NCBI Taxonomy" id="2704462"/>
    <lineage>
        <taxon>Bacteria</taxon>
        <taxon>Bacillati</taxon>
        <taxon>Bacillota</taxon>
        <taxon>Bacilli</taxon>
        <taxon>Bacillales</taxon>
        <taxon>Paenibacillaceae</taxon>
        <taxon>Paenibacillus</taxon>
    </lineage>
</organism>
<sequence length="322" mass="35814">MDDNATQELQARYDALEAQKAALNPDNSDDKFQITVIENEQQQIKDQLSDADRLQRQAEEVADIQLPEDYDARWGVTGANDEIANLIRQVKEYAFSVHNDEMAEQSDQYRAKLQDLEQQLAVSATMVNQLEADKETLTNRAMTAESAVLRAQDDLKDALSKRDNAVQQKEEAEAERDRLRTQVGSLNSQINELEGMLRTYRGRQGVSNGTGGLVLTSTLKPESDTDRADRVKREKVEQLNRMLERRGITPVQVPPPTSPQQPEEAPEVAAEPEERFPAEVATLATVQGQSTDGAMEGKAEGVADRLAALEARVAVLEQRQTA</sequence>
<reference evidence="3 4" key="1">
    <citation type="submission" date="2020-01" db="EMBL/GenBank/DDBJ databases">
        <title>Paenibacillus sp. nov., isolated from tomato rhizosphere.</title>
        <authorList>
            <person name="Weon H.-Y."/>
            <person name="Lee S.A."/>
        </authorList>
    </citation>
    <scope>NUCLEOTIDE SEQUENCE [LARGE SCALE GENOMIC DNA]</scope>
    <source>
        <strain evidence="3 4">12200R-189</strain>
    </source>
</reference>
<feature type="coiled-coil region" evidence="1">
    <location>
        <begin position="99"/>
        <end position="196"/>
    </location>
</feature>
<feature type="region of interest" description="Disordered" evidence="2">
    <location>
        <begin position="249"/>
        <end position="274"/>
    </location>
</feature>
<evidence type="ECO:0000313" key="3">
    <source>
        <dbReference type="EMBL" id="QHT60658.1"/>
    </source>
</evidence>
<dbReference type="RefSeq" id="WP_162357044.1">
    <property type="nucleotide sequence ID" value="NZ_CP048209.1"/>
</dbReference>
<protein>
    <submittedName>
        <fullName evidence="3">Uncharacterized protein</fullName>
    </submittedName>
</protein>
<feature type="compositionally biased region" description="Low complexity" evidence="2">
    <location>
        <begin position="260"/>
        <end position="269"/>
    </location>
</feature>
<evidence type="ECO:0000256" key="2">
    <source>
        <dbReference type="SAM" id="MobiDB-lite"/>
    </source>
</evidence>
<gene>
    <name evidence="3" type="ORF">GXP70_12385</name>
</gene>
<feature type="region of interest" description="Disordered" evidence="2">
    <location>
        <begin position="208"/>
        <end position="231"/>
    </location>
</feature>
<evidence type="ECO:0000256" key="1">
    <source>
        <dbReference type="SAM" id="Coils"/>
    </source>
</evidence>
<dbReference type="Gene3D" id="1.20.5.170">
    <property type="match status" value="1"/>
</dbReference>
<dbReference type="Proteomes" id="UP000476064">
    <property type="component" value="Chromosome"/>
</dbReference>
<name>A0A6C0FU29_9BACL</name>
<proteinExistence type="predicted"/>
<feature type="compositionally biased region" description="Basic and acidic residues" evidence="2">
    <location>
        <begin position="221"/>
        <end position="231"/>
    </location>
</feature>
<evidence type="ECO:0000313" key="4">
    <source>
        <dbReference type="Proteomes" id="UP000476064"/>
    </source>
</evidence>